<dbReference type="Pfam" id="PF07963">
    <property type="entry name" value="N_methyl"/>
    <property type="match status" value="1"/>
</dbReference>
<feature type="non-terminal residue" evidence="2">
    <location>
        <position position="275"/>
    </location>
</feature>
<reference evidence="2" key="1">
    <citation type="submission" date="2020-02" db="EMBL/GenBank/DDBJ databases">
        <authorList>
            <person name="Meier V. D."/>
        </authorList>
    </citation>
    <scope>NUCLEOTIDE SEQUENCE</scope>
    <source>
        <strain evidence="2">AVDCRST_MAG64</strain>
    </source>
</reference>
<feature type="transmembrane region" description="Helical" evidence="1">
    <location>
        <begin position="27"/>
        <end position="49"/>
    </location>
</feature>
<dbReference type="AlphaFoldDB" id="A0A6J4PT19"/>
<evidence type="ECO:0008006" key="3">
    <source>
        <dbReference type="Google" id="ProtNLM"/>
    </source>
</evidence>
<dbReference type="InterPro" id="IPR045584">
    <property type="entry name" value="Pilin-like"/>
</dbReference>
<dbReference type="Gene3D" id="3.30.700.10">
    <property type="entry name" value="Glycoprotein, Type 4 Pilin"/>
    <property type="match status" value="1"/>
</dbReference>
<keyword evidence="1" id="KW-1133">Transmembrane helix</keyword>
<sequence>MTDWKMNISAPARRAHADTRARVPANLGFTLVELLVVIGIIALLISILLPSLNAARAQAQTIKCLSNLRQLGVAAAGYASQHKGMLLPADLDDKNYPVDKGHGRTWSETWATILVADGYLSYPTVTSETIPPGTDNVFHCPSGVMESSVITNTSNNVPATRKDAQGAMAYLNQSQRLQPGLNVFSWYGINGASSPTTPFPFRRVVIETSKKVSGYRKSNEVRNPTEMVFLFDGILGLNYAGTNANRINARHNNQKVTNIAFIDGHAESLPTKSLP</sequence>
<evidence type="ECO:0000256" key="1">
    <source>
        <dbReference type="SAM" id="Phobius"/>
    </source>
</evidence>
<dbReference type="PANTHER" id="PTHR30093">
    <property type="entry name" value="GENERAL SECRETION PATHWAY PROTEIN G"/>
    <property type="match status" value="1"/>
</dbReference>
<organism evidence="2">
    <name type="scientific">uncultured Phycisphaerae bacterium</name>
    <dbReference type="NCBI Taxonomy" id="904963"/>
    <lineage>
        <taxon>Bacteria</taxon>
        <taxon>Pseudomonadati</taxon>
        <taxon>Planctomycetota</taxon>
        <taxon>Phycisphaerae</taxon>
        <taxon>environmental samples</taxon>
    </lineage>
</organism>
<dbReference type="EMBL" id="CADCUQ010000682">
    <property type="protein sequence ID" value="CAA9422720.1"/>
    <property type="molecule type" value="Genomic_DNA"/>
</dbReference>
<keyword evidence="1" id="KW-0812">Transmembrane</keyword>
<name>A0A6J4PT19_9BACT</name>
<proteinExistence type="predicted"/>
<dbReference type="NCBIfam" id="TIGR02532">
    <property type="entry name" value="IV_pilin_GFxxxE"/>
    <property type="match status" value="1"/>
</dbReference>
<dbReference type="SUPFAM" id="SSF54523">
    <property type="entry name" value="Pili subunits"/>
    <property type="match status" value="1"/>
</dbReference>
<dbReference type="PANTHER" id="PTHR30093:SF2">
    <property type="entry name" value="TYPE II SECRETION SYSTEM PROTEIN H"/>
    <property type="match status" value="1"/>
</dbReference>
<evidence type="ECO:0000313" key="2">
    <source>
        <dbReference type="EMBL" id="CAA9422720.1"/>
    </source>
</evidence>
<accession>A0A6J4PT19</accession>
<protein>
    <recommendedName>
        <fullName evidence="3">Type II secretion envelope pseudopilin protein (PulG,guides folded protein to PulD in outer membrane)</fullName>
    </recommendedName>
</protein>
<dbReference type="InterPro" id="IPR012902">
    <property type="entry name" value="N_methyl_site"/>
</dbReference>
<keyword evidence="1" id="KW-0472">Membrane</keyword>
<gene>
    <name evidence="2" type="ORF">AVDCRST_MAG64-2988</name>
</gene>